<keyword evidence="5" id="KW-0067">ATP-binding</keyword>
<organism evidence="9 10">
    <name type="scientific">Artemisia annua</name>
    <name type="common">Sweet wormwood</name>
    <dbReference type="NCBI Taxonomy" id="35608"/>
    <lineage>
        <taxon>Eukaryota</taxon>
        <taxon>Viridiplantae</taxon>
        <taxon>Streptophyta</taxon>
        <taxon>Embryophyta</taxon>
        <taxon>Tracheophyta</taxon>
        <taxon>Spermatophyta</taxon>
        <taxon>Magnoliopsida</taxon>
        <taxon>eudicotyledons</taxon>
        <taxon>Gunneridae</taxon>
        <taxon>Pentapetalae</taxon>
        <taxon>asterids</taxon>
        <taxon>campanulids</taxon>
        <taxon>Asterales</taxon>
        <taxon>Asteraceae</taxon>
        <taxon>Asteroideae</taxon>
        <taxon>Anthemideae</taxon>
        <taxon>Artemisiinae</taxon>
        <taxon>Artemisia</taxon>
    </lineage>
</organism>
<dbReference type="EC" id="2.7.12.2" evidence="7"/>
<evidence type="ECO:0000256" key="6">
    <source>
        <dbReference type="ARBA" id="ARBA00038035"/>
    </source>
</evidence>
<keyword evidence="1" id="KW-0723">Serine/threonine-protein kinase</keyword>
<evidence type="ECO:0000256" key="2">
    <source>
        <dbReference type="ARBA" id="ARBA00022679"/>
    </source>
</evidence>
<evidence type="ECO:0000256" key="3">
    <source>
        <dbReference type="ARBA" id="ARBA00022741"/>
    </source>
</evidence>
<dbReference type="EMBL" id="PKPP01003874">
    <property type="protein sequence ID" value="PWA67228.1"/>
    <property type="molecule type" value="Genomic_DNA"/>
</dbReference>
<evidence type="ECO:0000256" key="1">
    <source>
        <dbReference type="ARBA" id="ARBA00022527"/>
    </source>
</evidence>
<evidence type="ECO:0000313" key="10">
    <source>
        <dbReference type="Proteomes" id="UP000245207"/>
    </source>
</evidence>
<protein>
    <recommendedName>
        <fullName evidence="7">mitogen-activated protein kinase kinase</fullName>
        <ecNumber evidence="7">2.7.12.2</ecNumber>
    </recommendedName>
</protein>
<dbReference type="SUPFAM" id="SSF56112">
    <property type="entry name" value="Protein kinase-like (PK-like)"/>
    <property type="match status" value="1"/>
</dbReference>
<dbReference type="InterPro" id="IPR011009">
    <property type="entry name" value="Kinase-like_dom_sf"/>
</dbReference>
<keyword evidence="3" id="KW-0547">Nucleotide-binding</keyword>
<dbReference type="STRING" id="35608.A0A2U1N157"/>
<evidence type="ECO:0000256" key="5">
    <source>
        <dbReference type="ARBA" id="ARBA00022840"/>
    </source>
</evidence>
<dbReference type="GO" id="GO:0004708">
    <property type="term" value="F:MAP kinase kinase activity"/>
    <property type="evidence" value="ECO:0007669"/>
    <property type="project" value="UniProtKB-EC"/>
</dbReference>
<name>A0A2U1N157_ARTAN</name>
<dbReference type="GO" id="GO:0005524">
    <property type="term" value="F:ATP binding"/>
    <property type="evidence" value="ECO:0007669"/>
    <property type="project" value="UniProtKB-KW"/>
</dbReference>
<keyword evidence="2" id="KW-0808">Transferase</keyword>
<evidence type="ECO:0000256" key="7">
    <source>
        <dbReference type="ARBA" id="ARBA00038999"/>
    </source>
</evidence>
<dbReference type="AlphaFoldDB" id="A0A2U1N157"/>
<dbReference type="Gene3D" id="3.30.200.20">
    <property type="entry name" value="Phosphorylase Kinase, domain 1"/>
    <property type="match status" value="1"/>
</dbReference>
<dbReference type="GO" id="GO:0004674">
    <property type="term" value="F:protein serine/threonine kinase activity"/>
    <property type="evidence" value="ECO:0007669"/>
    <property type="project" value="UniProtKB-KW"/>
</dbReference>
<dbReference type="Pfam" id="PF00069">
    <property type="entry name" value="Pkinase"/>
    <property type="match status" value="1"/>
</dbReference>
<reference evidence="9 10" key="1">
    <citation type="journal article" date="2018" name="Mol. Plant">
        <title>The genome of Artemisia annua provides insight into the evolution of Asteraceae family and artemisinin biosynthesis.</title>
        <authorList>
            <person name="Shen Q."/>
            <person name="Zhang L."/>
            <person name="Liao Z."/>
            <person name="Wang S."/>
            <person name="Yan T."/>
            <person name="Shi P."/>
            <person name="Liu M."/>
            <person name="Fu X."/>
            <person name="Pan Q."/>
            <person name="Wang Y."/>
            <person name="Lv Z."/>
            <person name="Lu X."/>
            <person name="Zhang F."/>
            <person name="Jiang W."/>
            <person name="Ma Y."/>
            <person name="Chen M."/>
            <person name="Hao X."/>
            <person name="Li L."/>
            <person name="Tang Y."/>
            <person name="Lv G."/>
            <person name="Zhou Y."/>
            <person name="Sun X."/>
            <person name="Brodelius P.E."/>
            <person name="Rose J.K.C."/>
            <person name="Tang K."/>
        </authorList>
    </citation>
    <scope>NUCLEOTIDE SEQUENCE [LARGE SCALE GENOMIC DNA]</scope>
    <source>
        <strain evidence="10">cv. Huhao1</strain>
        <tissue evidence="9">Leaf</tissue>
    </source>
</reference>
<evidence type="ECO:0000259" key="8">
    <source>
        <dbReference type="Pfam" id="PF00069"/>
    </source>
</evidence>
<proteinExistence type="inferred from homology"/>
<keyword evidence="10" id="KW-1185">Reference proteome</keyword>
<dbReference type="Proteomes" id="UP000245207">
    <property type="component" value="Unassembled WGS sequence"/>
</dbReference>
<comment type="caution">
    <text evidence="9">The sequence shown here is derived from an EMBL/GenBank/DDBJ whole genome shotgun (WGS) entry which is preliminary data.</text>
</comment>
<evidence type="ECO:0000313" key="9">
    <source>
        <dbReference type="EMBL" id="PWA67228.1"/>
    </source>
</evidence>
<dbReference type="PANTHER" id="PTHR48013:SF32">
    <property type="entry name" value="MITOGEN-ACTIVATED PROTEIN KINASE KINASE 2-LIKE"/>
    <property type="match status" value="1"/>
</dbReference>
<gene>
    <name evidence="9" type="ORF">CTI12_AA321090</name>
</gene>
<keyword evidence="4 9" id="KW-0418">Kinase</keyword>
<evidence type="ECO:0000256" key="4">
    <source>
        <dbReference type="ARBA" id="ARBA00022777"/>
    </source>
</evidence>
<sequence length="193" mass="22236">MGCITTSSFTFEGNSFYDDHLKIYFEKREEEWGTMPQSSTDDWEKNMDIVFFAEYNSKLFESPNYITRGQAIKVIQMNVEESAHKQIAQELKINQSSQSTNATMCYQSFYDNDVVSIILEYMDGRSLADFLKTICSIPEHYVAAVCKQKKRRHHKSTVIDYDAQPSDVDRPSHNVGDTLLHHNHCIQSSVANL</sequence>
<dbReference type="PANTHER" id="PTHR48013">
    <property type="entry name" value="DUAL SPECIFICITY MITOGEN-ACTIVATED PROTEIN KINASE KINASE 5-RELATED"/>
    <property type="match status" value="1"/>
</dbReference>
<dbReference type="OrthoDB" id="10252354at2759"/>
<comment type="similarity">
    <text evidence="6">Belongs to the protein kinase superfamily. STE Ser/Thr protein kinase family. MAP kinase kinase subfamily.</text>
</comment>
<accession>A0A2U1N157</accession>
<dbReference type="InterPro" id="IPR000719">
    <property type="entry name" value="Prot_kinase_dom"/>
</dbReference>
<feature type="domain" description="Protein kinase" evidence="8">
    <location>
        <begin position="71"/>
        <end position="148"/>
    </location>
</feature>